<sequence>APDADKVSRAIRQSHPQLHSNMRGHTFRDLDERTMAAHQIQACLEPSCAWAGTTRQTLPERGPWNVLPGGVPRALDPNTCAVVCRGRSSHYHAPSGEGYPNAPANTLSCCRPQARTRETRKATDSKGLSVGGFPSLQAAGHPTVPVLRQPWSNLMSIPASGLR</sequence>
<dbReference type="Proteomes" id="UP000805193">
    <property type="component" value="Unassembled WGS sequence"/>
</dbReference>
<accession>A0AC60QLW4</accession>
<reference evidence="1 2" key="1">
    <citation type="journal article" date="2020" name="Cell">
        <title>Large-Scale Comparative Analyses of Tick Genomes Elucidate Their Genetic Diversity and Vector Capacities.</title>
        <authorList>
            <consortium name="Tick Genome and Microbiome Consortium (TIGMIC)"/>
            <person name="Jia N."/>
            <person name="Wang J."/>
            <person name="Shi W."/>
            <person name="Du L."/>
            <person name="Sun Y."/>
            <person name="Zhan W."/>
            <person name="Jiang J.F."/>
            <person name="Wang Q."/>
            <person name="Zhang B."/>
            <person name="Ji P."/>
            <person name="Bell-Sakyi L."/>
            <person name="Cui X.M."/>
            <person name="Yuan T.T."/>
            <person name="Jiang B.G."/>
            <person name="Yang W.F."/>
            <person name="Lam T.T."/>
            <person name="Chang Q.C."/>
            <person name="Ding S.J."/>
            <person name="Wang X.J."/>
            <person name="Zhu J.G."/>
            <person name="Ruan X.D."/>
            <person name="Zhao L."/>
            <person name="Wei J.T."/>
            <person name="Ye R.Z."/>
            <person name="Que T.C."/>
            <person name="Du C.H."/>
            <person name="Zhou Y.H."/>
            <person name="Cheng J.X."/>
            <person name="Dai P.F."/>
            <person name="Guo W.B."/>
            <person name="Han X.H."/>
            <person name="Huang E.J."/>
            <person name="Li L.F."/>
            <person name="Wei W."/>
            <person name="Gao Y.C."/>
            <person name="Liu J.Z."/>
            <person name="Shao H.Z."/>
            <person name="Wang X."/>
            <person name="Wang C.C."/>
            <person name="Yang T.C."/>
            <person name="Huo Q.B."/>
            <person name="Li W."/>
            <person name="Chen H.Y."/>
            <person name="Chen S.E."/>
            <person name="Zhou L.G."/>
            <person name="Ni X.B."/>
            <person name="Tian J.H."/>
            <person name="Sheng Y."/>
            <person name="Liu T."/>
            <person name="Pan Y.S."/>
            <person name="Xia L.Y."/>
            <person name="Li J."/>
            <person name="Zhao F."/>
            <person name="Cao W.C."/>
        </authorList>
    </citation>
    <scope>NUCLEOTIDE SEQUENCE [LARGE SCALE GENOMIC DNA]</scope>
    <source>
        <strain evidence="1">Iper-2018</strain>
    </source>
</reference>
<evidence type="ECO:0000313" key="2">
    <source>
        <dbReference type="Proteomes" id="UP000805193"/>
    </source>
</evidence>
<keyword evidence="2" id="KW-1185">Reference proteome</keyword>
<dbReference type="EMBL" id="JABSTQ010008030">
    <property type="protein sequence ID" value="KAG0434970.1"/>
    <property type="molecule type" value="Genomic_DNA"/>
</dbReference>
<protein>
    <submittedName>
        <fullName evidence="1">Uncharacterized protein</fullName>
    </submittedName>
</protein>
<organism evidence="1 2">
    <name type="scientific">Ixodes persulcatus</name>
    <name type="common">Taiga tick</name>
    <dbReference type="NCBI Taxonomy" id="34615"/>
    <lineage>
        <taxon>Eukaryota</taxon>
        <taxon>Metazoa</taxon>
        <taxon>Ecdysozoa</taxon>
        <taxon>Arthropoda</taxon>
        <taxon>Chelicerata</taxon>
        <taxon>Arachnida</taxon>
        <taxon>Acari</taxon>
        <taxon>Parasitiformes</taxon>
        <taxon>Ixodida</taxon>
        <taxon>Ixodoidea</taxon>
        <taxon>Ixodidae</taxon>
        <taxon>Ixodinae</taxon>
        <taxon>Ixodes</taxon>
    </lineage>
</organism>
<proteinExistence type="predicted"/>
<feature type="non-terminal residue" evidence="1">
    <location>
        <position position="1"/>
    </location>
</feature>
<gene>
    <name evidence="1" type="ORF">HPB47_018754</name>
</gene>
<evidence type="ECO:0000313" key="1">
    <source>
        <dbReference type="EMBL" id="KAG0434970.1"/>
    </source>
</evidence>
<name>A0AC60QLW4_IXOPE</name>
<comment type="caution">
    <text evidence="1">The sequence shown here is derived from an EMBL/GenBank/DDBJ whole genome shotgun (WGS) entry which is preliminary data.</text>
</comment>